<dbReference type="SMART" id="SM01217">
    <property type="entry name" value="Fn3_like"/>
    <property type="match status" value="1"/>
</dbReference>
<evidence type="ECO:0000256" key="10">
    <source>
        <dbReference type="RuleBase" id="RU361161"/>
    </source>
</evidence>
<evidence type="ECO:0000256" key="2">
    <source>
        <dbReference type="ARBA" id="ARBA00004418"/>
    </source>
</evidence>
<dbReference type="Gene3D" id="2.60.40.10">
    <property type="entry name" value="Immunoglobulins"/>
    <property type="match status" value="1"/>
</dbReference>
<evidence type="ECO:0000256" key="8">
    <source>
        <dbReference type="ARBA" id="ARBA00023295"/>
    </source>
</evidence>
<evidence type="ECO:0000256" key="11">
    <source>
        <dbReference type="SAM" id="SignalP"/>
    </source>
</evidence>
<dbReference type="GO" id="GO:0042597">
    <property type="term" value="C:periplasmic space"/>
    <property type="evidence" value="ECO:0007669"/>
    <property type="project" value="UniProtKB-SubCell"/>
</dbReference>
<name>A0A806K1C9_9BACT</name>
<accession>A0A806K1C9</accession>
<evidence type="ECO:0000256" key="9">
    <source>
        <dbReference type="ARBA" id="ARBA00067498"/>
    </source>
</evidence>
<dbReference type="SUPFAM" id="SSF51445">
    <property type="entry name" value="(Trans)glycosidases"/>
    <property type="match status" value="1"/>
</dbReference>
<organism evidence="13">
    <name type="scientific">uncultured bacterium contig00074</name>
    <dbReference type="NCBI Taxonomy" id="1181553"/>
    <lineage>
        <taxon>Bacteria</taxon>
        <taxon>environmental samples</taxon>
    </lineage>
</organism>
<reference evidence="13" key="1">
    <citation type="submission" date="2012-03" db="EMBL/GenBank/DDBJ databases">
        <title>Functional metagenomics reveals considerable lignocellulase gene clusters in the gut microbiome of a wood-feeding higher termite.</title>
        <authorList>
            <person name="Liu N."/>
        </authorList>
    </citation>
    <scope>NUCLEOTIDE SEQUENCE</scope>
</reference>
<evidence type="ECO:0000313" key="13">
    <source>
        <dbReference type="EMBL" id="AGS53628.1"/>
    </source>
</evidence>
<protein>
    <recommendedName>
        <fullName evidence="9">Periplasmic beta-glucosidase</fullName>
        <ecNumber evidence="4">3.2.1.21</ecNumber>
    </recommendedName>
</protein>
<evidence type="ECO:0000256" key="7">
    <source>
        <dbReference type="ARBA" id="ARBA00022801"/>
    </source>
</evidence>
<dbReference type="InterPro" id="IPR051915">
    <property type="entry name" value="Cellulose_Degrad_GH3"/>
</dbReference>
<dbReference type="EC" id="3.2.1.21" evidence="4"/>
<dbReference type="FunFam" id="3.40.50.1700:FF:000004">
    <property type="entry name" value="Periplasmic beta-glucosidase"/>
    <property type="match status" value="1"/>
</dbReference>
<dbReference type="Pfam" id="PF14310">
    <property type="entry name" value="Fn3-like"/>
    <property type="match status" value="1"/>
</dbReference>
<dbReference type="FunFam" id="3.20.20.300:FF:000005">
    <property type="entry name" value="Periplasmic beta-glucosidase"/>
    <property type="match status" value="1"/>
</dbReference>
<evidence type="ECO:0000256" key="6">
    <source>
        <dbReference type="ARBA" id="ARBA00022764"/>
    </source>
</evidence>
<dbReference type="PANTHER" id="PTHR30620">
    <property type="entry name" value="PERIPLASMIC BETA-GLUCOSIDASE-RELATED"/>
    <property type="match status" value="1"/>
</dbReference>
<dbReference type="PROSITE" id="PS00775">
    <property type="entry name" value="GLYCOSYL_HYDROL_F3"/>
    <property type="match status" value="1"/>
</dbReference>
<dbReference type="Pfam" id="PF00933">
    <property type="entry name" value="Glyco_hydro_3"/>
    <property type="match status" value="1"/>
</dbReference>
<dbReference type="AlphaFoldDB" id="A0A806K1C9"/>
<evidence type="ECO:0000256" key="4">
    <source>
        <dbReference type="ARBA" id="ARBA00012744"/>
    </source>
</evidence>
<dbReference type="PANTHER" id="PTHR30620:SF16">
    <property type="entry name" value="LYSOSOMAL BETA GLUCOSIDASE"/>
    <property type="match status" value="1"/>
</dbReference>
<dbReference type="InterPro" id="IPR036881">
    <property type="entry name" value="Glyco_hydro_3_C_sf"/>
</dbReference>
<dbReference type="InterPro" id="IPR013783">
    <property type="entry name" value="Ig-like_fold"/>
</dbReference>
<dbReference type="InterPro" id="IPR001764">
    <property type="entry name" value="Glyco_hydro_3_N"/>
</dbReference>
<dbReference type="GO" id="GO:0009251">
    <property type="term" value="P:glucan catabolic process"/>
    <property type="evidence" value="ECO:0007669"/>
    <property type="project" value="TreeGrafter"/>
</dbReference>
<sequence length="785" mass="85529">MRRIFAMTALALLACVFACKKSADAEMDSFVSKLMKQMTLEEKIGQLYMPAVGFNDEGPILSAEVKEKFDKGLIGGVLDTYENAFTPKAAVKMQDLAMEKSRLKIPLLFGFDVIHGHRTIFPIPLGLSASWDMDLIKRTAQTAAGEAAADGLHWTFSPMVDIARDPRWGRVAEGAGEDPYLGGEVARALVQGYQQDDLSNPKAIMACVKHFGLYGASEAGRDYNTTDMSRIRMYNEYLPPYKAAIDAGVATAMTSFNEVDGMPATGNKWLLTDLLRGQWGFSGFVVTDYNAIAEMEQHGVGDSAKVAELAINAGSDMDMVSARYLDELPALVKSGKVKEATINAACRRILEAKYKLGLFSDPYRGVRAAGYAEKAEQATENIERARGGVRPPGIAESAEQTMAPEALALSKEAAVKSMVLLKNDKEILPLNPSKRIAFIGPLVQNQRDLIGNWSGVGDWRQAVSLWSALEEKYGKGKFLYALGCNLVDDPALRNMLNSHRGNLTLDSKSPQQLISEAVQVAQRADVVVAVLGESQGMSGEAASRTNIELLDNQAELLKALKKTGKPVVLVLMNGRPLVLQWEHDNLDAILETWFAGSQAGHAIADVLFGDSNPSGKLTISFPRNAGQIPIFYNHKNTGRPFVAKEKSTSRYLDAPNEPLYPFGFGLGYSAFAYSDVALSATEMTMKGSIEASVTVSNTGKHPGEEIVQLYIRDLVGSTTRPVKELKGFKKIALKPGESTEVKFVITPDMLAFYNADLRFAAEPGDFHVFIGENSATNNKAEFKLK</sequence>
<evidence type="ECO:0000256" key="1">
    <source>
        <dbReference type="ARBA" id="ARBA00000448"/>
    </source>
</evidence>
<comment type="subcellular location">
    <subcellularLocation>
        <location evidence="2">Periplasm</location>
    </subcellularLocation>
</comment>
<dbReference type="NCBIfam" id="NF011678">
    <property type="entry name" value="PRK15098.1"/>
    <property type="match status" value="1"/>
</dbReference>
<feature type="signal peptide" evidence="11">
    <location>
        <begin position="1"/>
        <end position="25"/>
    </location>
</feature>
<dbReference type="PRINTS" id="PR00133">
    <property type="entry name" value="GLHYDRLASE3"/>
</dbReference>
<dbReference type="InterPro" id="IPR019800">
    <property type="entry name" value="Glyco_hydro_3_AS"/>
</dbReference>
<dbReference type="InterPro" id="IPR036962">
    <property type="entry name" value="Glyco_hydro_3_N_sf"/>
</dbReference>
<dbReference type="Pfam" id="PF01915">
    <property type="entry name" value="Glyco_hydro_3_C"/>
    <property type="match status" value="1"/>
</dbReference>
<feature type="chain" id="PRO_5032945252" description="Periplasmic beta-glucosidase" evidence="11">
    <location>
        <begin position="26"/>
        <end position="785"/>
    </location>
</feature>
<dbReference type="EMBL" id="JQ844238">
    <property type="protein sequence ID" value="AGS53628.1"/>
    <property type="molecule type" value="Genomic_DNA"/>
</dbReference>
<keyword evidence="5 11" id="KW-0732">Signal</keyword>
<dbReference type="PROSITE" id="PS51257">
    <property type="entry name" value="PROKAR_LIPOPROTEIN"/>
    <property type="match status" value="1"/>
</dbReference>
<dbReference type="Gene3D" id="3.20.20.300">
    <property type="entry name" value="Glycoside hydrolase, family 3, N-terminal domain"/>
    <property type="match status" value="1"/>
</dbReference>
<dbReference type="InterPro" id="IPR002772">
    <property type="entry name" value="Glyco_hydro_3_C"/>
</dbReference>
<dbReference type="InterPro" id="IPR017853">
    <property type="entry name" value="GH"/>
</dbReference>
<evidence type="ECO:0000256" key="3">
    <source>
        <dbReference type="ARBA" id="ARBA00005336"/>
    </source>
</evidence>
<comment type="catalytic activity">
    <reaction evidence="1">
        <text>Hydrolysis of terminal, non-reducing beta-D-glucosyl residues with release of beta-D-glucose.</text>
        <dbReference type="EC" id="3.2.1.21"/>
    </reaction>
</comment>
<keyword evidence="7 10" id="KW-0378">Hydrolase</keyword>
<keyword evidence="6" id="KW-0574">Periplasm</keyword>
<dbReference type="InterPro" id="IPR026891">
    <property type="entry name" value="Fn3-like"/>
</dbReference>
<comment type="similarity">
    <text evidence="3 10">Belongs to the glycosyl hydrolase 3 family.</text>
</comment>
<evidence type="ECO:0000256" key="5">
    <source>
        <dbReference type="ARBA" id="ARBA00022729"/>
    </source>
</evidence>
<dbReference type="GO" id="GO:0008422">
    <property type="term" value="F:beta-glucosidase activity"/>
    <property type="evidence" value="ECO:0007669"/>
    <property type="project" value="UniProtKB-EC"/>
</dbReference>
<dbReference type="SUPFAM" id="SSF52279">
    <property type="entry name" value="Beta-D-glucan exohydrolase, C-terminal domain"/>
    <property type="match status" value="1"/>
</dbReference>
<dbReference type="FunFam" id="2.60.40.10:FF:000495">
    <property type="entry name" value="Periplasmic beta-glucosidase"/>
    <property type="match status" value="1"/>
</dbReference>
<dbReference type="Gene3D" id="3.40.50.1700">
    <property type="entry name" value="Glycoside hydrolase family 3 C-terminal domain"/>
    <property type="match status" value="1"/>
</dbReference>
<keyword evidence="8 10" id="KW-0326">Glycosidase</keyword>
<feature type="domain" description="Fibronectin type III-like" evidence="12">
    <location>
        <begin position="705"/>
        <end position="774"/>
    </location>
</feature>
<proteinExistence type="inferred from homology"/>
<evidence type="ECO:0000259" key="12">
    <source>
        <dbReference type="SMART" id="SM01217"/>
    </source>
</evidence>